<protein>
    <submittedName>
        <fullName evidence="2">Type II secretory ATPase GspE/PulE/Tfp pilus assembly ATPase PilB-like protein</fullName>
    </submittedName>
</protein>
<name>A0ABD5CS51_9BURK</name>
<dbReference type="AlphaFoldDB" id="A0ABD5CS51"/>
<dbReference type="Proteomes" id="UP001245184">
    <property type="component" value="Unassembled WGS sequence"/>
</dbReference>
<accession>A0ABD5CS51</accession>
<evidence type="ECO:0000313" key="2">
    <source>
        <dbReference type="EMBL" id="MDR6208166.1"/>
    </source>
</evidence>
<comment type="caution">
    <text evidence="2">The sequence shown here is derived from an EMBL/GenBank/DDBJ whole genome shotgun (WGS) entry which is preliminary data.</text>
</comment>
<feature type="region of interest" description="Disordered" evidence="1">
    <location>
        <begin position="40"/>
        <end position="61"/>
    </location>
</feature>
<dbReference type="RefSeq" id="WP_310035640.1">
    <property type="nucleotide sequence ID" value="NZ_JAVIZN010000003.1"/>
</dbReference>
<gene>
    <name evidence="2" type="ORF">QF025_006967</name>
</gene>
<dbReference type="Gene3D" id="3.40.50.300">
    <property type="entry name" value="P-loop containing nucleotide triphosphate hydrolases"/>
    <property type="match status" value="1"/>
</dbReference>
<organism evidence="2 3">
    <name type="scientific">Paraburkholderia graminis</name>
    <dbReference type="NCBI Taxonomy" id="60548"/>
    <lineage>
        <taxon>Bacteria</taxon>
        <taxon>Pseudomonadati</taxon>
        <taxon>Pseudomonadota</taxon>
        <taxon>Betaproteobacteria</taxon>
        <taxon>Burkholderiales</taxon>
        <taxon>Burkholderiaceae</taxon>
        <taxon>Paraburkholderia</taxon>
    </lineage>
</organism>
<sequence>MNDQPKHTTPQSLTDLGYDEAAQATLDSILRSGGSITIAGPIGSGKSAHVGDIVKPLGEAR</sequence>
<evidence type="ECO:0000313" key="3">
    <source>
        <dbReference type="Proteomes" id="UP001245184"/>
    </source>
</evidence>
<dbReference type="EMBL" id="JAVIZN010000003">
    <property type="protein sequence ID" value="MDR6208166.1"/>
    <property type="molecule type" value="Genomic_DNA"/>
</dbReference>
<dbReference type="InterPro" id="IPR027417">
    <property type="entry name" value="P-loop_NTPase"/>
</dbReference>
<evidence type="ECO:0000256" key="1">
    <source>
        <dbReference type="SAM" id="MobiDB-lite"/>
    </source>
</evidence>
<reference evidence="2 3" key="1">
    <citation type="submission" date="2023-08" db="EMBL/GenBank/DDBJ databases">
        <title>Genome sequencing of plant associated microbes to promote plant fitness in Sorghum bicolor and Oryza sativa.</title>
        <authorList>
            <person name="Coleman-Derr D."/>
        </authorList>
    </citation>
    <scope>NUCLEOTIDE SEQUENCE [LARGE SCALE GENOMIC DNA]</scope>
    <source>
        <strain evidence="2 3">SLBN-33</strain>
    </source>
</reference>
<proteinExistence type="predicted"/>